<dbReference type="InterPro" id="IPR036928">
    <property type="entry name" value="AS_sf"/>
</dbReference>
<reference evidence="2" key="2">
    <citation type="submission" date="2023-06" db="EMBL/GenBank/DDBJ databases">
        <authorList>
            <consortium name="Lawrence Berkeley National Laboratory"/>
            <person name="Mondo S.J."/>
            <person name="Hensen N."/>
            <person name="Bonometti L."/>
            <person name="Westerberg I."/>
            <person name="Brannstrom I.O."/>
            <person name="Guillou S."/>
            <person name="Cros-Aarteil S."/>
            <person name="Calhoun S."/>
            <person name="Haridas S."/>
            <person name="Kuo A."/>
            <person name="Pangilinan J."/>
            <person name="Riley R."/>
            <person name="Labutti K."/>
            <person name="Andreopoulos B."/>
            <person name="Lipzen A."/>
            <person name="Chen C."/>
            <person name="Yanf M."/>
            <person name="Daum C."/>
            <person name="Ng V."/>
            <person name="Clum A."/>
            <person name="Steindorff A."/>
            <person name="Ohm R."/>
            <person name="Martin F."/>
            <person name="Silar P."/>
            <person name="Natvig D."/>
            <person name="Lalanne C."/>
            <person name="Gautier V."/>
            <person name="Ament-Velasquez S.L."/>
            <person name="Kruys A."/>
            <person name="Hutchinson M.I."/>
            <person name="Powell A.J."/>
            <person name="Barry K."/>
            <person name="Miller A.N."/>
            <person name="Grigoriev I.V."/>
            <person name="Debuchy R."/>
            <person name="Gladieux P."/>
            <person name="Thoren M.H."/>
            <person name="Johannesson H."/>
        </authorList>
    </citation>
    <scope>NUCLEOTIDE SEQUENCE</scope>
    <source>
        <strain evidence="2">PSN324</strain>
    </source>
</reference>
<dbReference type="Gene3D" id="3.90.1300.10">
    <property type="entry name" value="Amidase signature (AS) domain"/>
    <property type="match status" value="1"/>
</dbReference>
<dbReference type="InterPro" id="IPR023631">
    <property type="entry name" value="Amidase_dom"/>
</dbReference>
<dbReference type="EMBL" id="MU865029">
    <property type="protein sequence ID" value="KAK4459735.1"/>
    <property type="molecule type" value="Genomic_DNA"/>
</dbReference>
<dbReference type="GO" id="GO:0003824">
    <property type="term" value="F:catalytic activity"/>
    <property type="evidence" value="ECO:0007669"/>
    <property type="project" value="InterPro"/>
</dbReference>
<evidence type="ECO:0000313" key="2">
    <source>
        <dbReference type="EMBL" id="KAK4459735.1"/>
    </source>
</evidence>
<evidence type="ECO:0000313" key="3">
    <source>
        <dbReference type="Proteomes" id="UP001321749"/>
    </source>
</evidence>
<protein>
    <submittedName>
        <fullName evidence="2">Amidase signature domain-containing protein</fullName>
    </submittedName>
</protein>
<comment type="caution">
    <text evidence="2">The sequence shown here is derived from an EMBL/GenBank/DDBJ whole genome shotgun (WGS) entry which is preliminary data.</text>
</comment>
<dbReference type="Pfam" id="PF01425">
    <property type="entry name" value="Amidase"/>
    <property type="match status" value="1"/>
</dbReference>
<feature type="domain" description="Amidase" evidence="1">
    <location>
        <begin position="2"/>
        <end position="148"/>
    </location>
</feature>
<dbReference type="Proteomes" id="UP001321749">
    <property type="component" value="Unassembled WGS sequence"/>
</dbReference>
<keyword evidence="3" id="KW-1185">Reference proteome</keyword>
<dbReference type="PANTHER" id="PTHR11895">
    <property type="entry name" value="TRANSAMIDASE"/>
    <property type="match status" value="1"/>
</dbReference>
<dbReference type="AlphaFoldDB" id="A0AAV9HI04"/>
<gene>
    <name evidence="2" type="ORF">QBC42DRAFT_4748</name>
</gene>
<evidence type="ECO:0000259" key="1">
    <source>
        <dbReference type="Pfam" id="PF01425"/>
    </source>
</evidence>
<dbReference type="SUPFAM" id="SSF75304">
    <property type="entry name" value="Amidase signature (AS) enzymes"/>
    <property type="match status" value="1"/>
</dbReference>
<reference evidence="2" key="1">
    <citation type="journal article" date="2023" name="Mol. Phylogenet. Evol.">
        <title>Genome-scale phylogeny and comparative genomics of the fungal order Sordariales.</title>
        <authorList>
            <person name="Hensen N."/>
            <person name="Bonometti L."/>
            <person name="Westerberg I."/>
            <person name="Brannstrom I.O."/>
            <person name="Guillou S."/>
            <person name="Cros-Aarteil S."/>
            <person name="Calhoun S."/>
            <person name="Haridas S."/>
            <person name="Kuo A."/>
            <person name="Mondo S."/>
            <person name="Pangilinan J."/>
            <person name="Riley R."/>
            <person name="LaButti K."/>
            <person name="Andreopoulos B."/>
            <person name="Lipzen A."/>
            <person name="Chen C."/>
            <person name="Yan M."/>
            <person name="Daum C."/>
            <person name="Ng V."/>
            <person name="Clum A."/>
            <person name="Steindorff A."/>
            <person name="Ohm R.A."/>
            <person name="Martin F."/>
            <person name="Silar P."/>
            <person name="Natvig D.O."/>
            <person name="Lalanne C."/>
            <person name="Gautier V."/>
            <person name="Ament-Velasquez S.L."/>
            <person name="Kruys A."/>
            <person name="Hutchinson M.I."/>
            <person name="Powell A.J."/>
            <person name="Barry K."/>
            <person name="Miller A.N."/>
            <person name="Grigoriev I.V."/>
            <person name="Debuchy R."/>
            <person name="Gladieux P."/>
            <person name="Hiltunen Thoren M."/>
            <person name="Johannesson H."/>
        </authorList>
    </citation>
    <scope>NUCLEOTIDE SEQUENCE</scope>
    <source>
        <strain evidence="2">PSN324</strain>
    </source>
</reference>
<proteinExistence type="predicted"/>
<dbReference type="PANTHER" id="PTHR11895:SF7">
    <property type="entry name" value="GLUTAMYL-TRNA(GLN) AMIDOTRANSFERASE SUBUNIT A, MITOCHONDRIAL"/>
    <property type="match status" value="1"/>
</dbReference>
<name>A0AAV9HI04_9PEZI</name>
<organism evidence="2 3">
    <name type="scientific">Cladorrhinum samala</name>
    <dbReference type="NCBI Taxonomy" id="585594"/>
    <lineage>
        <taxon>Eukaryota</taxon>
        <taxon>Fungi</taxon>
        <taxon>Dikarya</taxon>
        <taxon>Ascomycota</taxon>
        <taxon>Pezizomycotina</taxon>
        <taxon>Sordariomycetes</taxon>
        <taxon>Sordariomycetidae</taxon>
        <taxon>Sordariales</taxon>
        <taxon>Podosporaceae</taxon>
        <taxon>Cladorrhinum</taxon>
    </lineage>
</organism>
<sequence>MNTKDIPTTYEFPLYEGRRPNADATGVAILRAAGAPIIGKTAITEFAVPNFGPWSTNPRNPRNPKHTPGGASCGSTAAVADLHVPISLGCQNSGSLIRPASFTDLFALKQTNNALSTDGVRICFTTLDTVGFLARSIDDLQLLADVCKIPSWTIPQTSSRKISRCISTGARCGIRRDWSQQMLCRKPSHF</sequence>
<accession>A0AAV9HI04</accession>
<dbReference type="InterPro" id="IPR000120">
    <property type="entry name" value="Amidase"/>
</dbReference>